<proteinExistence type="predicted"/>
<name>A0A382LBT4_9ZZZZ</name>
<dbReference type="EMBL" id="UINC01085609">
    <property type="protein sequence ID" value="SVC33325.1"/>
    <property type="molecule type" value="Genomic_DNA"/>
</dbReference>
<gene>
    <name evidence="1" type="ORF">METZ01_LOCUS286179</name>
</gene>
<dbReference type="AlphaFoldDB" id="A0A382LBT4"/>
<accession>A0A382LBT4</accession>
<reference evidence="1" key="1">
    <citation type="submission" date="2018-05" db="EMBL/GenBank/DDBJ databases">
        <authorList>
            <person name="Lanie J.A."/>
            <person name="Ng W.-L."/>
            <person name="Kazmierczak K.M."/>
            <person name="Andrzejewski T.M."/>
            <person name="Davidsen T.M."/>
            <person name="Wayne K.J."/>
            <person name="Tettelin H."/>
            <person name="Glass J.I."/>
            <person name="Rusch D."/>
            <person name="Podicherti R."/>
            <person name="Tsui H.-C.T."/>
            <person name="Winkler M.E."/>
        </authorList>
    </citation>
    <scope>NUCLEOTIDE SEQUENCE</scope>
</reference>
<protein>
    <submittedName>
        <fullName evidence="1">Uncharacterized protein</fullName>
    </submittedName>
</protein>
<organism evidence="1">
    <name type="scientific">marine metagenome</name>
    <dbReference type="NCBI Taxonomy" id="408172"/>
    <lineage>
        <taxon>unclassified sequences</taxon>
        <taxon>metagenomes</taxon>
        <taxon>ecological metagenomes</taxon>
    </lineage>
</organism>
<evidence type="ECO:0000313" key="1">
    <source>
        <dbReference type="EMBL" id="SVC33325.1"/>
    </source>
</evidence>
<sequence length="88" mass="8966">MSLNTQNFRTLALSTVVAVAAISSPVNAQLSPPTGPSFGGSVPNSKKVVSGIVWYGILKDGLAEAKRTGKPILLITAAAQCGGVPGMW</sequence>